<dbReference type="EMBL" id="JABBWE010000003">
    <property type="protein sequence ID" value="KAG1804885.1"/>
    <property type="molecule type" value="Genomic_DNA"/>
</dbReference>
<evidence type="ECO:0000313" key="2">
    <source>
        <dbReference type="Proteomes" id="UP000719766"/>
    </source>
</evidence>
<organism evidence="1 2">
    <name type="scientific">Suillus plorans</name>
    <dbReference type="NCBI Taxonomy" id="116603"/>
    <lineage>
        <taxon>Eukaryota</taxon>
        <taxon>Fungi</taxon>
        <taxon>Dikarya</taxon>
        <taxon>Basidiomycota</taxon>
        <taxon>Agaricomycotina</taxon>
        <taxon>Agaricomycetes</taxon>
        <taxon>Agaricomycetidae</taxon>
        <taxon>Boletales</taxon>
        <taxon>Suillineae</taxon>
        <taxon>Suillaceae</taxon>
        <taxon>Suillus</taxon>
    </lineage>
</organism>
<gene>
    <name evidence="1" type="ORF">HD556DRAFT_1326912</name>
</gene>
<dbReference type="GeneID" id="64595328"/>
<reference evidence="1" key="1">
    <citation type="journal article" date="2020" name="New Phytol.">
        <title>Comparative genomics reveals dynamic genome evolution in host specialist ectomycorrhizal fungi.</title>
        <authorList>
            <person name="Lofgren L.A."/>
            <person name="Nguyen N.H."/>
            <person name="Vilgalys R."/>
            <person name="Ruytinx J."/>
            <person name="Liao H.L."/>
            <person name="Branco S."/>
            <person name="Kuo A."/>
            <person name="LaButti K."/>
            <person name="Lipzen A."/>
            <person name="Andreopoulos W."/>
            <person name="Pangilinan J."/>
            <person name="Riley R."/>
            <person name="Hundley H."/>
            <person name="Na H."/>
            <person name="Barry K."/>
            <person name="Grigoriev I.V."/>
            <person name="Stajich J.E."/>
            <person name="Kennedy P.G."/>
        </authorList>
    </citation>
    <scope>NUCLEOTIDE SEQUENCE</scope>
    <source>
        <strain evidence="1">S12</strain>
    </source>
</reference>
<sequence length="291" mass="32975">MPPISFFGIRPCKYSQWCGVIGSACQASCAHCLLSFGWAYKTALLYTLCLLLSFDRETMLDRRLLPINRNVLDVHVCCAPASPSTNFPPTTTNTLTRVSNYGSWQSHPVTLHSARHHDPASCSTLQMWPDVRVHHLNSTDSTIFNEPSYQWQAYAIPPSSGLLSPTIPPHLAAEYRFSSQPRGENIHHLSEHSPTNHSYFLPHHGHSSSPLLPCKWLHDDASQICGFWGTLEALKAHCKTHLNAGPPHAQIECRWDHCDYKKRSNSAVRSMRRDCMWRHMCEVHLGMKRIT</sequence>
<proteinExistence type="predicted"/>
<evidence type="ECO:0000313" key="1">
    <source>
        <dbReference type="EMBL" id="KAG1804885.1"/>
    </source>
</evidence>
<comment type="caution">
    <text evidence="1">The sequence shown here is derived from an EMBL/GenBank/DDBJ whole genome shotgun (WGS) entry which is preliminary data.</text>
</comment>
<dbReference type="OrthoDB" id="2618136at2759"/>
<accession>A0A9P7J6E7</accession>
<dbReference type="AlphaFoldDB" id="A0A9P7J6E7"/>
<keyword evidence="2" id="KW-1185">Reference proteome</keyword>
<protein>
    <submittedName>
        <fullName evidence="1">Uncharacterized protein</fullName>
    </submittedName>
</protein>
<name>A0A9P7J6E7_9AGAM</name>
<dbReference type="Proteomes" id="UP000719766">
    <property type="component" value="Unassembled WGS sequence"/>
</dbReference>
<dbReference type="RefSeq" id="XP_041166500.1">
    <property type="nucleotide sequence ID" value="XM_041301564.1"/>
</dbReference>